<accession>A0A8S5MVR6</accession>
<feature type="region of interest" description="Disordered" evidence="1">
    <location>
        <begin position="259"/>
        <end position="283"/>
    </location>
</feature>
<proteinExistence type="predicted"/>
<evidence type="ECO:0000313" key="2">
    <source>
        <dbReference type="EMBL" id="DAD86194.1"/>
    </source>
</evidence>
<evidence type="ECO:0000256" key="1">
    <source>
        <dbReference type="SAM" id="MobiDB-lite"/>
    </source>
</evidence>
<dbReference type="EMBL" id="BK014996">
    <property type="protein sequence ID" value="DAD86194.1"/>
    <property type="molecule type" value="Genomic_DNA"/>
</dbReference>
<feature type="compositionally biased region" description="Low complexity" evidence="1">
    <location>
        <begin position="268"/>
        <end position="279"/>
    </location>
</feature>
<sequence>MLTINKGIQQSAVKVVVYGVEGIGKTTFASHFPAPLFLDLDRGSRRMDVDRIDSIQDWPALMGTLDQIQRDPSLPYSTIVIDTADMAAKLASAYICKANGSKKSIEEFGYGKGYVILAEEFSKLLVNAEVLVNMGFNVVFLAHAMQRTVTRPDDTGSYDHWEMKLPGSKNNSLGALLKEWADLLLFADYKVIIRQGADGKGKAAGGQRRMRATHTPFADAKNRFGLADILDFDFKAIQSIIPARPVTPPRTTMEKAYQAKKKVQKGITPKTAAEPAETKPAPPTNVYDELARLMALGVSEADPSPITEGELLKAIREVDPNEPAAKAENLAKIPADYVEALIKPKTWAGLKYYVLNNIRTPF</sequence>
<dbReference type="Pfam" id="PF13479">
    <property type="entry name" value="AAA_24"/>
    <property type="match status" value="1"/>
</dbReference>
<organism evidence="2">
    <name type="scientific">Caudovirales sp. ctUL28</name>
    <dbReference type="NCBI Taxonomy" id="2826778"/>
    <lineage>
        <taxon>Viruses</taxon>
        <taxon>Duplodnaviria</taxon>
        <taxon>Heunggongvirae</taxon>
        <taxon>Uroviricota</taxon>
        <taxon>Caudoviricetes</taxon>
    </lineage>
</organism>
<name>A0A8S5MVR6_9CAUD</name>
<protein>
    <submittedName>
        <fullName evidence="2">AAA domain protein</fullName>
    </submittedName>
</protein>
<reference evidence="2" key="1">
    <citation type="journal article" date="2021" name="Proc. Natl. Acad. Sci. U.S.A.">
        <title>A Catalog of Tens of Thousands of Viruses from Human Metagenomes Reveals Hidden Associations with Chronic Diseases.</title>
        <authorList>
            <person name="Tisza M.J."/>
            <person name="Buck C.B."/>
        </authorList>
    </citation>
    <scope>NUCLEOTIDE SEQUENCE</scope>
    <source>
        <strain evidence="2">CtUL28</strain>
    </source>
</reference>